<dbReference type="STRING" id="1912961.BU204_32385"/>
<dbReference type="GO" id="GO:0003677">
    <property type="term" value="F:DNA binding"/>
    <property type="evidence" value="ECO:0007669"/>
    <property type="project" value="UniProtKB-KW"/>
</dbReference>
<evidence type="ECO:0000256" key="1">
    <source>
        <dbReference type="ARBA" id="ARBA00023125"/>
    </source>
</evidence>
<dbReference type="InterPro" id="IPR047057">
    <property type="entry name" value="MerR_fam"/>
</dbReference>
<keyword evidence="4" id="KW-1185">Reference proteome</keyword>
<dbReference type="InterPro" id="IPR009061">
    <property type="entry name" value="DNA-bd_dom_put_sf"/>
</dbReference>
<dbReference type="PRINTS" id="PR00040">
    <property type="entry name" value="HTHMERR"/>
</dbReference>
<dbReference type="Pfam" id="PF13411">
    <property type="entry name" value="MerR_1"/>
    <property type="match status" value="1"/>
</dbReference>
<evidence type="ECO:0000259" key="2">
    <source>
        <dbReference type="PROSITE" id="PS50937"/>
    </source>
</evidence>
<dbReference type="SUPFAM" id="SSF46955">
    <property type="entry name" value="Putative DNA-binding domain"/>
    <property type="match status" value="1"/>
</dbReference>
<dbReference type="EMBL" id="MSIE01000081">
    <property type="protein sequence ID" value="OLF09917.1"/>
    <property type="molecule type" value="Genomic_DNA"/>
</dbReference>
<dbReference type="SMART" id="SM00422">
    <property type="entry name" value="HTH_MERR"/>
    <property type="match status" value="1"/>
</dbReference>
<dbReference type="PANTHER" id="PTHR30204">
    <property type="entry name" value="REDOX-CYCLING DRUG-SENSING TRANSCRIPTIONAL ACTIVATOR SOXR"/>
    <property type="match status" value="1"/>
</dbReference>
<dbReference type="Gene3D" id="1.10.1660.10">
    <property type="match status" value="1"/>
</dbReference>
<name>A0A1Q8C6F2_9PSEU</name>
<dbReference type="OrthoDB" id="9802039at2"/>
<organism evidence="3 4">
    <name type="scientific">Actinophytocola xanthii</name>
    <dbReference type="NCBI Taxonomy" id="1912961"/>
    <lineage>
        <taxon>Bacteria</taxon>
        <taxon>Bacillati</taxon>
        <taxon>Actinomycetota</taxon>
        <taxon>Actinomycetes</taxon>
        <taxon>Pseudonocardiales</taxon>
        <taxon>Pseudonocardiaceae</taxon>
    </lineage>
</organism>
<keyword evidence="1" id="KW-0238">DNA-binding</keyword>
<accession>A0A1Q8C6F2</accession>
<dbReference type="PROSITE" id="PS50937">
    <property type="entry name" value="HTH_MERR_2"/>
    <property type="match status" value="1"/>
</dbReference>
<reference evidence="3 4" key="1">
    <citation type="submission" date="2016-12" db="EMBL/GenBank/DDBJ databases">
        <title>The draft genome sequence of Actinophytocola sp. 11-183.</title>
        <authorList>
            <person name="Wang W."/>
            <person name="Yuan L."/>
        </authorList>
    </citation>
    <scope>NUCLEOTIDE SEQUENCE [LARGE SCALE GENOMIC DNA]</scope>
    <source>
        <strain evidence="3 4">11-183</strain>
    </source>
</reference>
<dbReference type="AlphaFoldDB" id="A0A1Q8C6F2"/>
<dbReference type="PANTHER" id="PTHR30204:SF97">
    <property type="entry name" value="MERR FAMILY REGULATORY PROTEIN"/>
    <property type="match status" value="1"/>
</dbReference>
<gene>
    <name evidence="3" type="ORF">BU204_32385</name>
</gene>
<dbReference type="Proteomes" id="UP000185596">
    <property type="component" value="Unassembled WGS sequence"/>
</dbReference>
<feature type="domain" description="HTH merR-type" evidence="2">
    <location>
        <begin position="1"/>
        <end position="59"/>
    </location>
</feature>
<comment type="caution">
    <text evidence="3">The sequence shown here is derived from an EMBL/GenBank/DDBJ whole genome shotgun (WGS) entry which is preliminary data.</text>
</comment>
<sequence>MQYSISEVARHFGIAVSALRYYDQVNLLRPAGRRGSVRTYGREELHRLALIHLLHRDGMMSLDATAATLAERPTTRDVIENSRDEVRRRIQRLREAERLLDHLLTCPRDNPVRDCPHLRTQLDHVVDTALAGSAGR</sequence>
<dbReference type="GO" id="GO:0003700">
    <property type="term" value="F:DNA-binding transcription factor activity"/>
    <property type="evidence" value="ECO:0007669"/>
    <property type="project" value="InterPro"/>
</dbReference>
<evidence type="ECO:0000313" key="3">
    <source>
        <dbReference type="EMBL" id="OLF09917.1"/>
    </source>
</evidence>
<dbReference type="InterPro" id="IPR000551">
    <property type="entry name" value="MerR-type_HTH_dom"/>
</dbReference>
<proteinExistence type="predicted"/>
<dbReference type="RefSeq" id="WP_075129607.1">
    <property type="nucleotide sequence ID" value="NZ_MSIE01000081.1"/>
</dbReference>
<evidence type="ECO:0000313" key="4">
    <source>
        <dbReference type="Proteomes" id="UP000185596"/>
    </source>
</evidence>
<protein>
    <submittedName>
        <fullName evidence="3">MerR family transcriptional regulator</fullName>
    </submittedName>
</protein>